<evidence type="ECO:0000313" key="1">
    <source>
        <dbReference type="EMBL" id="OJT03936.1"/>
    </source>
</evidence>
<name>A0A1M2V8S4_TRAPU</name>
<keyword evidence="3" id="KW-1185">Reference proteome</keyword>
<comment type="caution">
    <text evidence="1">The sequence shown here is derived from an EMBL/GenBank/DDBJ whole genome shotgun (WGS) entry which is preliminary data.</text>
</comment>
<evidence type="ECO:0000313" key="3">
    <source>
        <dbReference type="Proteomes" id="UP000184267"/>
    </source>
</evidence>
<evidence type="ECO:0000313" key="2">
    <source>
        <dbReference type="EMBL" id="OJT04910.1"/>
    </source>
</evidence>
<dbReference type="OrthoDB" id="2757612at2759"/>
<sequence length="75" mass="8541">MASFFDILGVVFGILGTVSAVPIVLQWLESRLPQALLRQLEAVIIDIESLLSDLAQHGLIFKYQIRREYQERIAK</sequence>
<dbReference type="EMBL" id="MNAD01001575">
    <property type="protein sequence ID" value="OJT03936.1"/>
    <property type="molecule type" value="Genomic_DNA"/>
</dbReference>
<organism evidence="1 3">
    <name type="scientific">Trametes pubescens</name>
    <name type="common">White-rot fungus</name>
    <dbReference type="NCBI Taxonomy" id="154538"/>
    <lineage>
        <taxon>Eukaryota</taxon>
        <taxon>Fungi</taxon>
        <taxon>Dikarya</taxon>
        <taxon>Basidiomycota</taxon>
        <taxon>Agaricomycotina</taxon>
        <taxon>Agaricomycetes</taxon>
        <taxon>Polyporales</taxon>
        <taxon>Polyporaceae</taxon>
        <taxon>Trametes</taxon>
    </lineage>
</organism>
<reference evidence="1 3" key="1">
    <citation type="submission" date="2016-10" db="EMBL/GenBank/DDBJ databases">
        <title>Genome sequence of the basidiomycete white-rot fungus Trametes pubescens.</title>
        <authorList>
            <person name="Makela M.R."/>
            <person name="Granchi Z."/>
            <person name="Peng M."/>
            <person name="De Vries R.P."/>
            <person name="Grigoriev I."/>
            <person name="Riley R."/>
            <person name="Hilden K."/>
        </authorList>
    </citation>
    <scope>NUCLEOTIDE SEQUENCE [LARGE SCALE GENOMIC DNA]</scope>
    <source>
        <strain evidence="1 3">FBCC735</strain>
    </source>
</reference>
<dbReference type="Proteomes" id="UP000184267">
    <property type="component" value="Unassembled WGS sequence"/>
</dbReference>
<accession>A0A1M2V8S4</accession>
<proteinExistence type="predicted"/>
<dbReference type="AlphaFoldDB" id="A0A1M2V8S4"/>
<dbReference type="EMBL" id="MNAD01001504">
    <property type="protein sequence ID" value="OJT04910.1"/>
    <property type="molecule type" value="Genomic_DNA"/>
</dbReference>
<gene>
    <name evidence="2" type="ORF">TRAPUB_4337</name>
    <name evidence="1" type="ORF">TRAPUB_5389</name>
</gene>
<protein>
    <submittedName>
        <fullName evidence="1">Uncharacterized protein</fullName>
    </submittedName>
</protein>